<dbReference type="InterPro" id="IPR000719">
    <property type="entry name" value="Prot_kinase_dom"/>
</dbReference>
<feature type="region of interest" description="Disordered" evidence="7">
    <location>
        <begin position="1119"/>
        <end position="1150"/>
    </location>
</feature>
<feature type="compositionally biased region" description="Basic and acidic residues" evidence="7">
    <location>
        <begin position="436"/>
        <end position="449"/>
    </location>
</feature>
<dbReference type="PROSITE" id="PS00107">
    <property type="entry name" value="PROTEIN_KINASE_ATP"/>
    <property type="match status" value="1"/>
</dbReference>
<dbReference type="InterPro" id="IPR008271">
    <property type="entry name" value="Ser/Thr_kinase_AS"/>
</dbReference>
<dbReference type="PROSITE" id="PS50011">
    <property type="entry name" value="PROTEIN_KINASE_DOM"/>
    <property type="match status" value="1"/>
</dbReference>
<proteinExistence type="inferred from homology"/>
<evidence type="ECO:0000256" key="2">
    <source>
        <dbReference type="ARBA" id="ARBA00022741"/>
    </source>
</evidence>
<feature type="domain" description="Protein kinase" evidence="9">
    <location>
        <begin position="75"/>
        <end position="988"/>
    </location>
</feature>
<feature type="region of interest" description="Disordered" evidence="7">
    <location>
        <begin position="720"/>
        <end position="897"/>
    </location>
</feature>
<dbReference type="InterPro" id="IPR017441">
    <property type="entry name" value="Protein_kinase_ATP_BS"/>
</dbReference>
<keyword evidence="4 6" id="KW-0067">ATP-binding</keyword>
<feature type="compositionally biased region" description="Low complexity" evidence="7">
    <location>
        <begin position="797"/>
        <end position="807"/>
    </location>
</feature>
<keyword evidence="11" id="KW-1185">Reference proteome</keyword>
<feature type="compositionally biased region" description="Low complexity" evidence="7">
    <location>
        <begin position="725"/>
        <end position="757"/>
    </location>
</feature>
<feature type="compositionally biased region" description="Pro residues" evidence="7">
    <location>
        <begin position="758"/>
        <end position="772"/>
    </location>
</feature>
<feature type="compositionally biased region" description="Gly residues" evidence="7">
    <location>
        <begin position="1129"/>
        <end position="1141"/>
    </location>
</feature>
<gene>
    <name evidence="10" type="ORF">PAPYR_363</name>
</gene>
<keyword evidence="8" id="KW-0732">Signal</keyword>
<feature type="compositionally biased region" description="Pro residues" evidence="7">
    <location>
        <begin position="851"/>
        <end position="862"/>
    </location>
</feature>
<organism evidence="10 11">
    <name type="scientific">Paratrimastix pyriformis</name>
    <dbReference type="NCBI Taxonomy" id="342808"/>
    <lineage>
        <taxon>Eukaryota</taxon>
        <taxon>Metamonada</taxon>
        <taxon>Preaxostyla</taxon>
        <taxon>Paratrimastigidae</taxon>
        <taxon>Paratrimastix</taxon>
    </lineage>
</organism>
<evidence type="ECO:0000313" key="11">
    <source>
        <dbReference type="Proteomes" id="UP001141327"/>
    </source>
</evidence>
<evidence type="ECO:0000256" key="5">
    <source>
        <dbReference type="ARBA" id="ARBA00037982"/>
    </source>
</evidence>
<feature type="compositionally biased region" description="Acidic residues" evidence="7">
    <location>
        <begin position="875"/>
        <end position="889"/>
    </location>
</feature>
<feature type="signal peptide" evidence="8">
    <location>
        <begin position="1"/>
        <end position="30"/>
    </location>
</feature>
<feature type="compositionally biased region" description="Acidic residues" evidence="7">
    <location>
        <begin position="370"/>
        <end position="380"/>
    </location>
</feature>
<feature type="compositionally biased region" description="Low complexity" evidence="7">
    <location>
        <begin position="831"/>
        <end position="850"/>
    </location>
</feature>
<dbReference type="InterPro" id="IPR050339">
    <property type="entry name" value="CC_SR_Kinase"/>
</dbReference>
<evidence type="ECO:0000256" key="7">
    <source>
        <dbReference type="SAM" id="MobiDB-lite"/>
    </source>
</evidence>
<dbReference type="Pfam" id="PF00069">
    <property type="entry name" value="Pkinase"/>
    <property type="match status" value="3"/>
</dbReference>
<dbReference type="SMART" id="SM00220">
    <property type="entry name" value="S_TKc"/>
    <property type="match status" value="1"/>
</dbReference>
<feature type="compositionally biased region" description="Low complexity" evidence="7">
    <location>
        <begin position="412"/>
        <end position="426"/>
    </location>
</feature>
<dbReference type="PANTHER" id="PTHR11042">
    <property type="entry name" value="EUKARYOTIC TRANSLATION INITIATION FACTOR 2-ALPHA KINASE EIF2-ALPHA KINASE -RELATED"/>
    <property type="match status" value="1"/>
</dbReference>
<feature type="compositionally biased region" description="Low complexity" evidence="7">
    <location>
        <begin position="773"/>
        <end position="787"/>
    </location>
</feature>
<accession>A0ABQ8UXD3</accession>
<feature type="compositionally biased region" description="Low complexity" evidence="7">
    <location>
        <begin position="259"/>
        <end position="268"/>
    </location>
</feature>
<dbReference type="EMBL" id="JAPMOS010000001">
    <property type="protein sequence ID" value="KAJ4463098.1"/>
    <property type="molecule type" value="Genomic_DNA"/>
</dbReference>
<dbReference type="InterPro" id="IPR011009">
    <property type="entry name" value="Kinase-like_dom_sf"/>
</dbReference>
<evidence type="ECO:0000256" key="1">
    <source>
        <dbReference type="ARBA" id="ARBA00022679"/>
    </source>
</evidence>
<evidence type="ECO:0000256" key="6">
    <source>
        <dbReference type="PROSITE-ProRule" id="PRU10141"/>
    </source>
</evidence>
<feature type="region of interest" description="Disordered" evidence="7">
    <location>
        <begin position="343"/>
        <end position="598"/>
    </location>
</feature>
<sequence length="1158" mass="121228">MNDFFARHKLNQHDGLLLVLLEILAQGTNSFETLCRQSASQFSNSDFLEEYLSLRKTQSHNFPLLFSRPRSTTEFITINAVGRGGFGTVYRCHNLLDGCMYAIKKIRLTPNELLSRSEKYSHIRREVLALSRLEHPNVVRYYNSWLEGPEPSAIISAALKSIPGAGAKRRLAGGAHCMTRSASSPKKPLRPKAGSTSRRHGSSNAAHSQSRSSRWRAPASSSSGRGRHRKAANDGDGPVGWTFASSSEEPGAVQVHTMPARSPSAHSPPMAPPSPPVQARTATSSSPPSPSPASPSPASPAPPSPSPANSVSSASSLLPLMEPGAQRGQCLGGLKGLLLPAAGIPHQLPTGKRGPSNGLRRARGGQAKNDDDEEEEEEEERSANTEEPTDGEASSTGQGGGGNGDGDGCSDGPGPAARSRSRALPSRGPPQRRGLSGRDDEEAKPFHDSADDEEGEEEAEEGEEEGEEEEEGEDDDEDDDEEGEEGEEAPGGLDPSASAASLTSADESCGVVFARVPGTPSVPSQSAQPPSRSRSRSRASSVGPEDEEEDGNEEEEEEEEEEEDGEEEGEDGGRAGGKEASAGRGRTGGSASSGRSWDRARALVAQRPPPGLNPYNLPTAKGSCCFLCIQTELCGPRTLSDWLSDNVRTDPAERDRQARKIFAQIVAGLAHLHERGVVHRDLKPGNIFLCESGTTVIAKIGDFGLSRFLRAEQEHPYYPAPAPALAPGGPKIASVPSGSRSSASSAGPPAASPRRSPTAPPPATPPRHPPPATTSASASASTSATPPVGSPRPEGPSPRGGSPLVLPALPPPPRRVERRVVIKEHPPSPSAGPLASPPRAAAARPQAPHTEPGPPSPAPPSLATPARGQAGPVPDQDDNDEEDEDEELFEMSKGPGTWVYSSPEQLRSHQYGPSTDLYSLGVILFELLCPFATGMERVRVLKEVKEGSLPRSFQARYPAETDCILALLSVDPAHRPTASQLLKILAFLGGPVMPPPAVPSILRVLAAAPLPPLLLPPLAAPVLPMVPVLPMASVPPAASAPALASWASPMGHLPPFPGPPSPAPLLPACPSAPASAPFAAPPAGWERLLQEQREARRALEILLHEQCLAYQAAAAAAGWPAPAPAPQGHSGGGNGRAGGQGQALIVAPPPDRVVVLGH</sequence>
<dbReference type="Proteomes" id="UP001141327">
    <property type="component" value="Unassembled WGS sequence"/>
</dbReference>
<comment type="similarity">
    <text evidence="5">Belongs to the protein kinase superfamily. Ser/Thr protein kinase family. GCN2 subfamily.</text>
</comment>
<feature type="compositionally biased region" description="Low complexity" evidence="7">
    <location>
        <begin position="307"/>
        <end position="316"/>
    </location>
</feature>
<feature type="compositionally biased region" description="Low complexity" evidence="7">
    <location>
        <begin position="521"/>
        <end position="542"/>
    </location>
</feature>
<feature type="compositionally biased region" description="Gly residues" evidence="7">
    <location>
        <begin position="397"/>
        <end position="411"/>
    </location>
</feature>
<dbReference type="Gene3D" id="1.10.510.10">
    <property type="entry name" value="Transferase(Phosphotransferase) domain 1"/>
    <property type="match status" value="2"/>
</dbReference>
<comment type="caution">
    <text evidence="10">The sequence shown here is derived from an EMBL/GenBank/DDBJ whole genome shotgun (WGS) entry which is preliminary data.</text>
</comment>
<feature type="compositionally biased region" description="Low complexity" evidence="7">
    <location>
        <begin position="580"/>
        <end position="595"/>
    </location>
</feature>
<dbReference type="PROSITE" id="PS00108">
    <property type="entry name" value="PROTEIN_KINASE_ST"/>
    <property type="match status" value="1"/>
</dbReference>
<feature type="compositionally biased region" description="Basic and acidic residues" evidence="7">
    <location>
        <begin position="814"/>
        <end position="826"/>
    </location>
</feature>
<dbReference type="SUPFAM" id="SSF56112">
    <property type="entry name" value="Protein kinase-like (PK-like)"/>
    <property type="match status" value="1"/>
</dbReference>
<dbReference type="Gene3D" id="3.30.200.20">
    <property type="entry name" value="Phosphorylase Kinase, domain 1"/>
    <property type="match status" value="1"/>
</dbReference>
<keyword evidence="1" id="KW-0808">Transferase</keyword>
<protein>
    <recommendedName>
        <fullName evidence="9">Protein kinase domain-containing protein</fullName>
    </recommendedName>
</protein>
<feature type="chain" id="PRO_5045678691" description="Protein kinase domain-containing protein" evidence="8">
    <location>
        <begin position="31"/>
        <end position="1158"/>
    </location>
</feature>
<feature type="compositionally biased region" description="Low complexity" evidence="7">
    <location>
        <begin position="202"/>
        <end position="224"/>
    </location>
</feature>
<feature type="compositionally biased region" description="Pro residues" evidence="7">
    <location>
        <begin position="287"/>
        <end position="306"/>
    </location>
</feature>
<reference evidence="10" key="1">
    <citation type="journal article" date="2022" name="bioRxiv">
        <title>Genomics of Preaxostyla Flagellates Illuminates Evolutionary Transitions and the Path Towards Mitochondrial Loss.</title>
        <authorList>
            <person name="Novak L.V.F."/>
            <person name="Treitli S.C."/>
            <person name="Pyrih J."/>
            <person name="Halakuc P."/>
            <person name="Pipaliya S.V."/>
            <person name="Vacek V."/>
            <person name="Brzon O."/>
            <person name="Soukal P."/>
            <person name="Eme L."/>
            <person name="Dacks J.B."/>
            <person name="Karnkowska A."/>
            <person name="Elias M."/>
            <person name="Hampl V."/>
        </authorList>
    </citation>
    <scope>NUCLEOTIDE SEQUENCE</scope>
    <source>
        <strain evidence="10">RCP-MX</strain>
    </source>
</reference>
<evidence type="ECO:0000256" key="4">
    <source>
        <dbReference type="ARBA" id="ARBA00022840"/>
    </source>
</evidence>
<feature type="compositionally biased region" description="Acidic residues" evidence="7">
    <location>
        <begin position="544"/>
        <end position="570"/>
    </location>
</feature>
<evidence type="ECO:0000256" key="8">
    <source>
        <dbReference type="SAM" id="SignalP"/>
    </source>
</evidence>
<evidence type="ECO:0000259" key="9">
    <source>
        <dbReference type="PROSITE" id="PS50011"/>
    </source>
</evidence>
<evidence type="ECO:0000313" key="10">
    <source>
        <dbReference type="EMBL" id="KAJ4463098.1"/>
    </source>
</evidence>
<feature type="binding site" evidence="6">
    <location>
        <position position="105"/>
    </location>
    <ligand>
        <name>ATP</name>
        <dbReference type="ChEBI" id="CHEBI:30616"/>
    </ligand>
</feature>
<name>A0ABQ8UXD3_9EUKA</name>
<keyword evidence="2 6" id="KW-0547">Nucleotide-binding</keyword>
<keyword evidence="3" id="KW-0418">Kinase</keyword>
<feature type="region of interest" description="Disordered" evidence="7">
    <location>
        <begin position="172"/>
        <end position="331"/>
    </location>
</feature>
<feature type="compositionally biased region" description="Acidic residues" evidence="7">
    <location>
        <begin position="450"/>
        <end position="488"/>
    </location>
</feature>
<evidence type="ECO:0000256" key="3">
    <source>
        <dbReference type="ARBA" id="ARBA00022777"/>
    </source>
</evidence>